<dbReference type="Proteomes" id="UP000499080">
    <property type="component" value="Unassembled WGS sequence"/>
</dbReference>
<evidence type="ECO:0000313" key="2">
    <source>
        <dbReference type="EMBL" id="GBN19781.1"/>
    </source>
</evidence>
<keyword evidence="3" id="KW-1185">Reference proteome</keyword>
<name>A0A4Y2M1U8_ARAVE</name>
<dbReference type="AlphaFoldDB" id="A0A4Y2M1U8"/>
<comment type="caution">
    <text evidence="1">The sequence shown here is derived from an EMBL/GenBank/DDBJ whole genome shotgun (WGS) entry which is preliminary data.</text>
</comment>
<dbReference type="EMBL" id="BGPR01006516">
    <property type="protein sequence ID" value="GBN19667.1"/>
    <property type="molecule type" value="Genomic_DNA"/>
</dbReference>
<protein>
    <submittedName>
        <fullName evidence="1">Uncharacterized protein</fullName>
    </submittedName>
</protein>
<reference evidence="1 3" key="1">
    <citation type="journal article" date="2019" name="Sci. Rep.">
        <title>Orb-weaving spider Araneus ventricosus genome elucidates the spidroin gene catalogue.</title>
        <authorList>
            <person name="Kono N."/>
            <person name="Nakamura H."/>
            <person name="Ohtoshi R."/>
            <person name="Moran D.A.P."/>
            <person name="Shinohara A."/>
            <person name="Yoshida Y."/>
            <person name="Fujiwara M."/>
            <person name="Mori M."/>
            <person name="Tomita M."/>
            <person name="Arakawa K."/>
        </authorList>
    </citation>
    <scope>NUCLEOTIDE SEQUENCE [LARGE SCALE GENOMIC DNA]</scope>
</reference>
<proteinExistence type="predicted"/>
<dbReference type="EMBL" id="BGPR01006523">
    <property type="protein sequence ID" value="GBN19781.1"/>
    <property type="molecule type" value="Genomic_DNA"/>
</dbReference>
<organism evidence="1 3">
    <name type="scientific">Araneus ventricosus</name>
    <name type="common">Orbweaver spider</name>
    <name type="synonym">Epeira ventricosa</name>
    <dbReference type="NCBI Taxonomy" id="182803"/>
    <lineage>
        <taxon>Eukaryota</taxon>
        <taxon>Metazoa</taxon>
        <taxon>Ecdysozoa</taxon>
        <taxon>Arthropoda</taxon>
        <taxon>Chelicerata</taxon>
        <taxon>Arachnida</taxon>
        <taxon>Araneae</taxon>
        <taxon>Araneomorphae</taxon>
        <taxon>Entelegynae</taxon>
        <taxon>Araneoidea</taxon>
        <taxon>Araneidae</taxon>
        <taxon>Araneus</taxon>
    </lineage>
</organism>
<feature type="non-terminal residue" evidence="1">
    <location>
        <position position="1"/>
    </location>
</feature>
<gene>
    <name evidence="1" type="ORF">AVEN_233645_1</name>
    <name evidence="2" type="ORF">AVEN_247535_1</name>
</gene>
<accession>A0A4Y2M1U8</accession>
<evidence type="ECO:0000313" key="3">
    <source>
        <dbReference type="Proteomes" id="UP000499080"/>
    </source>
</evidence>
<evidence type="ECO:0000313" key="1">
    <source>
        <dbReference type="EMBL" id="GBN19667.1"/>
    </source>
</evidence>
<sequence>FNSIDTGPSLQAKDDRSPNVTLKFPPLSLSVIDFTPMMCAFFVRVARPDVLEEERSFLAIRTMPAVILIFEGESEIPLSLIEELGHSHIFWSLYFNGLKNQRVNSFRDNGSLTLPPS</sequence>